<dbReference type="AlphaFoldDB" id="A0A328D9R3"/>
<evidence type="ECO:0000313" key="2">
    <source>
        <dbReference type="EMBL" id="RAL41039.1"/>
    </source>
</evidence>
<reference evidence="2 3" key="1">
    <citation type="submission" date="2018-06" db="EMBL/GenBank/DDBJ databases">
        <title>The Genome of Cuscuta australis (Dodder) Provides Insight into the Evolution of Plant Parasitism.</title>
        <authorList>
            <person name="Liu H."/>
        </authorList>
    </citation>
    <scope>NUCLEOTIDE SEQUENCE [LARGE SCALE GENOMIC DNA]</scope>
    <source>
        <strain evidence="3">cv. Yunnan</strain>
        <tissue evidence="2">Vines</tissue>
    </source>
</reference>
<evidence type="ECO:0000313" key="3">
    <source>
        <dbReference type="Proteomes" id="UP000249390"/>
    </source>
</evidence>
<gene>
    <name evidence="2" type="ORF">DM860_008737</name>
</gene>
<keyword evidence="1" id="KW-0812">Transmembrane</keyword>
<keyword evidence="1" id="KW-1133">Transmembrane helix</keyword>
<dbReference type="Proteomes" id="UP000249390">
    <property type="component" value="Unassembled WGS sequence"/>
</dbReference>
<dbReference type="PANTHER" id="PTHR34947:SF4">
    <property type="entry name" value="TRANSMEMBRANE PROTEIN"/>
    <property type="match status" value="1"/>
</dbReference>
<organism evidence="2 3">
    <name type="scientific">Cuscuta australis</name>
    <dbReference type="NCBI Taxonomy" id="267555"/>
    <lineage>
        <taxon>Eukaryota</taxon>
        <taxon>Viridiplantae</taxon>
        <taxon>Streptophyta</taxon>
        <taxon>Embryophyta</taxon>
        <taxon>Tracheophyta</taxon>
        <taxon>Spermatophyta</taxon>
        <taxon>Magnoliopsida</taxon>
        <taxon>eudicotyledons</taxon>
        <taxon>Gunneridae</taxon>
        <taxon>Pentapetalae</taxon>
        <taxon>asterids</taxon>
        <taxon>lamiids</taxon>
        <taxon>Solanales</taxon>
        <taxon>Convolvulaceae</taxon>
        <taxon>Cuscuteae</taxon>
        <taxon>Cuscuta</taxon>
        <taxon>Cuscuta subgen. Grammica</taxon>
        <taxon>Cuscuta sect. Cleistogrammica</taxon>
    </lineage>
</organism>
<dbReference type="PROSITE" id="PS51257">
    <property type="entry name" value="PROKAR_LIPOPROTEIN"/>
    <property type="match status" value="1"/>
</dbReference>
<proteinExistence type="predicted"/>
<protein>
    <submittedName>
        <fullName evidence="2">Uncharacterized protein</fullName>
    </submittedName>
</protein>
<keyword evidence="1" id="KW-0472">Membrane</keyword>
<evidence type="ECO:0000256" key="1">
    <source>
        <dbReference type="SAM" id="Phobius"/>
    </source>
</evidence>
<keyword evidence="3" id="KW-1185">Reference proteome</keyword>
<feature type="transmembrane region" description="Helical" evidence="1">
    <location>
        <begin position="48"/>
        <end position="73"/>
    </location>
</feature>
<sequence length="210" mass="23716">MSSTSKPMKKVTKILVSVSLFSIIVSCSKPWRLQPTLFSLPITLDKNYIFLIFNGILVLLARTSVGIIGNSYAKLLDSLSRNEFDRCDHLDGSTSLIMMVMGENDHEELLVMGECCRSDSNHIVEGVVENTPVLEELSRDQNCAGGDDDEEPAESDNVIFIEEREVAEERERLNKLSAYELNKKFEEFIWKMKEDIRIGAQSQCLTLVTC</sequence>
<dbReference type="EMBL" id="NQVE01000192">
    <property type="protein sequence ID" value="RAL41039.1"/>
    <property type="molecule type" value="Genomic_DNA"/>
</dbReference>
<accession>A0A328D9R3</accession>
<comment type="caution">
    <text evidence="2">The sequence shown here is derived from an EMBL/GenBank/DDBJ whole genome shotgun (WGS) entry which is preliminary data.</text>
</comment>
<dbReference type="PANTHER" id="PTHR34947">
    <property type="entry name" value="TRANSMEMBRANE PROTEIN"/>
    <property type="match status" value="1"/>
</dbReference>
<name>A0A328D9R3_9ASTE</name>